<keyword evidence="1" id="KW-1133">Transmembrane helix</keyword>
<accession>A0A839FQD2</accession>
<evidence type="ECO:0000256" key="1">
    <source>
        <dbReference type="SAM" id="Phobius"/>
    </source>
</evidence>
<gene>
    <name evidence="2" type="ORF">HNR24_000764</name>
</gene>
<proteinExistence type="predicted"/>
<name>A0A839FQD2_9MICC</name>
<protein>
    <submittedName>
        <fullName evidence="2">Uncharacterized protein</fullName>
    </submittedName>
</protein>
<sequence length="62" mass="6805">MAAPQQPMRRERGARPFAWFLALLSVTVTVGLYLYLIGSNCESTGVSSLLEDVQDFHTAEGC</sequence>
<feature type="transmembrane region" description="Helical" evidence="1">
    <location>
        <begin position="17"/>
        <end position="36"/>
    </location>
</feature>
<organism evidence="2 3">
    <name type="scientific">Nesterenkonia jeotgali</name>
    <dbReference type="NCBI Taxonomy" id="317018"/>
    <lineage>
        <taxon>Bacteria</taxon>
        <taxon>Bacillati</taxon>
        <taxon>Actinomycetota</taxon>
        <taxon>Actinomycetes</taxon>
        <taxon>Micrococcales</taxon>
        <taxon>Micrococcaceae</taxon>
        <taxon>Nesterenkonia</taxon>
    </lineage>
</organism>
<dbReference type="EMBL" id="JACJIH010000001">
    <property type="protein sequence ID" value="MBA8920831.1"/>
    <property type="molecule type" value="Genomic_DNA"/>
</dbReference>
<reference evidence="2 3" key="1">
    <citation type="submission" date="2020-08" db="EMBL/GenBank/DDBJ databases">
        <title>Sequencing the genomes of 1000 actinobacteria strains.</title>
        <authorList>
            <person name="Klenk H.-P."/>
        </authorList>
    </citation>
    <scope>NUCLEOTIDE SEQUENCE [LARGE SCALE GENOMIC DNA]</scope>
    <source>
        <strain evidence="2 3">DSM 19081</strain>
    </source>
</reference>
<keyword evidence="1" id="KW-0472">Membrane</keyword>
<evidence type="ECO:0000313" key="3">
    <source>
        <dbReference type="Proteomes" id="UP000546252"/>
    </source>
</evidence>
<keyword evidence="1" id="KW-0812">Transmembrane</keyword>
<evidence type="ECO:0000313" key="2">
    <source>
        <dbReference type="EMBL" id="MBA8920831.1"/>
    </source>
</evidence>
<comment type="caution">
    <text evidence="2">The sequence shown here is derived from an EMBL/GenBank/DDBJ whole genome shotgun (WGS) entry which is preliminary data.</text>
</comment>
<dbReference type="AlphaFoldDB" id="A0A839FQD2"/>
<dbReference type="Proteomes" id="UP000546252">
    <property type="component" value="Unassembled WGS sequence"/>
</dbReference>